<reference evidence="1 2" key="1">
    <citation type="submission" date="2020-09" db="EMBL/GenBank/DDBJ databases">
        <title>Investigation of environmental microbe.</title>
        <authorList>
            <person name="Ou Y."/>
            <person name="Kang Q."/>
        </authorList>
    </citation>
    <scope>NUCLEOTIDE SEQUENCE [LARGE SCALE GENOMIC DNA]</scope>
    <source>
        <strain evidence="1 2">KJZ-9</strain>
    </source>
</reference>
<dbReference type="Proteomes" id="UP000516421">
    <property type="component" value="Chromosome"/>
</dbReference>
<evidence type="ECO:0000313" key="2">
    <source>
        <dbReference type="Proteomes" id="UP000516421"/>
    </source>
</evidence>
<organism evidence="1 2">
    <name type="scientific">Rothia amarae</name>
    <dbReference type="NCBI Taxonomy" id="169480"/>
    <lineage>
        <taxon>Bacteria</taxon>
        <taxon>Bacillati</taxon>
        <taxon>Actinomycetota</taxon>
        <taxon>Actinomycetes</taxon>
        <taxon>Micrococcales</taxon>
        <taxon>Micrococcaceae</taxon>
        <taxon>Rothia</taxon>
    </lineage>
</organism>
<gene>
    <name evidence="1" type="ORF">IDM48_00985</name>
</gene>
<sequence>MSNLYAGSEEYAHEIFRQDAVGRVGAEITVPQEQKSALSTALRSYFESLQSSSPEEAAARGYAQIFFDGGASLCLLTAESLIQTPMHVVLESAGEDAMSSLEIAAENLVEVAEEACPGAKFAYEELPVRALNS</sequence>
<dbReference type="EMBL" id="CP061538">
    <property type="protein sequence ID" value="QNV40066.1"/>
    <property type="molecule type" value="Genomic_DNA"/>
</dbReference>
<dbReference type="AlphaFoldDB" id="A0A7H2BK70"/>
<dbReference type="KEGG" id="rama:IDM48_00985"/>
<keyword evidence="2" id="KW-1185">Reference proteome</keyword>
<protein>
    <submittedName>
        <fullName evidence="1">Uncharacterized protein</fullName>
    </submittedName>
</protein>
<proteinExistence type="predicted"/>
<dbReference type="RefSeq" id="WP_190617659.1">
    <property type="nucleotide sequence ID" value="NZ_CP061538.1"/>
</dbReference>
<evidence type="ECO:0000313" key="1">
    <source>
        <dbReference type="EMBL" id="QNV40066.1"/>
    </source>
</evidence>
<name>A0A7H2BK70_9MICC</name>
<accession>A0A7H2BK70</accession>